<dbReference type="Proteomes" id="UP000095712">
    <property type="component" value="Unassembled WGS sequence"/>
</dbReference>
<dbReference type="InterPro" id="IPR036097">
    <property type="entry name" value="HisK_dim/P_sf"/>
</dbReference>
<keyword evidence="4" id="KW-0597">Phosphoprotein</keyword>
<comment type="subcellular location">
    <subcellularLocation>
        <location evidence="2">Membrane</location>
    </subcellularLocation>
</comment>
<keyword evidence="8" id="KW-0472">Membrane</keyword>
<protein>
    <recommendedName>
        <fullName evidence="3">histidine kinase</fullName>
        <ecNumber evidence="3">2.7.13.3</ecNumber>
    </recommendedName>
</protein>
<dbReference type="Gene3D" id="3.30.565.10">
    <property type="entry name" value="Histidine kinase-like ATPase, C-terminal domain"/>
    <property type="match status" value="1"/>
</dbReference>
<evidence type="ECO:0000256" key="3">
    <source>
        <dbReference type="ARBA" id="ARBA00012438"/>
    </source>
</evidence>
<dbReference type="GO" id="GO:0004721">
    <property type="term" value="F:phosphoprotein phosphatase activity"/>
    <property type="evidence" value="ECO:0007669"/>
    <property type="project" value="TreeGrafter"/>
</dbReference>
<dbReference type="EMBL" id="CZAW01000041">
    <property type="protein sequence ID" value="CUP89753.1"/>
    <property type="molecule type" value="Genomic_DNA"/>
</dbReference>
<keyword evidence="8" id="KW-1133">Transmembrane helix</keyword>
<evidence type="ECO:0000313" key="10">
    <source>
        <dbReference type="EMBL" id="CUP89753.1"/>
    </source>
</evidence>
<dbReference type="SMART" id="SM00388">
    <property type="entry name" value="HisKA"/>
    <property type="match status" value="1"/>
</dbReference>
<dbReference type="CDD" id="cd00075">
    <property type="entry name" value="HATPase"/>
    <property type="match status" value="1"/>
</dbReference>
<gene>
    <name evidence="10" type="primary">phoR_8</name>
    <name evidence="10" type="ORF">ERS852523_03195</name>
</gene>
<evidence type="ECO:0000259" key="9">
    <source>
        <dbReference type="PROSITE" id="PS50109"/>
    </source>
</evidence>
<dbReference type="GO" id="GO:0016036">
    <property type="term" value="P:cellular response to phosphate starvation"/>
    <property type="evidence" value="ECO:0007669"/>
    <property type="project" value="TreeGrafter"/>
</dbReference>
<dbReference type="Pfam" id="PF02518">
    <property type="entry name" value="HATPase_c"/>
    <property type="match status" value="1"/>
</dbReference>
<dbReference type="InterPro" id="IPR003594">
    <property type="entry name" value="HATPase_dom"/>
</dbReference>
<dbReference type="PANTHER" id="PTHR45453">
    <property type="entry name" value="PHOSPHATE REGULON SENSOR PROTEIN PHOR"/>
    <property type="match status" value="1"/>
</dbReference>
<proteinExistence type="predicted"/>
<dbReference type="GO" id="GO:0000155">
    <property type="term" value="F:phosphorelay sensor kinase activity"/>
    <property type="evidence" value="ECO:0007669"/>
    <property type="project" value="InterPro"/>
</dbReference>
<organism evidence="10 11">
    <name type="scientific">Blautia wexlerae</name>
    <dbReference type="NCBI Taxonomy" id="418240"/>
    <lineage>
        <taxon>Bacteria</taxon>
        <taxon>Bacillati</taxon>
        <taxon>Bacillota</taxon>
        <taxon>Clostridia</taxon>
        <taxon>Lachnospirales</taxon>
        <taxon>Lachnospiraceae</taxon>
        <taxon>Blautia</taxon>
    </lineage>
</organism>
<keyword evidence="8" id="KW-0812">Transmembrane</keyword>
<dbReference type="SMART" id="SM00387">
    <property type="entry name" value="HATPase_c"/>
    <property type="match status" value="1"/>
</dbReference>
<dbReference type="InterPro" id="IPR050351">
    <property type="entry name" value="BphY/WalK/GraS-like"/>
</dbReference>
<dbReference type="CDD" id="cd00082">
    <property type="entry name" value="HisKA"/>
    <property type="match status" value="1"/>
</dbReference>
<evidence type="ECO:0000256" key="5">
    <source>
        <dbReference type="ARBA" id="ARBA00022679"/>
    </source>
</evidence>
<dbReference type="PROSITE" id="PS50109">
    <property type="entry name" value="HIS_KIN"/>
    <property type="match status" value="1"/>
</dbReference>
<evidence type="ECO:0000256" key="2">
    <source>
        <dbReference type="ARBA" id="ARBA00004370"/>
    </source>
</evidence>
<evidence type="ECO:0000256" key="6">
    <source>
        <dbReference type="ARBA" id="ARBA00022777"/>
    </source>
</evidence>
<evidence type="ECO:0000256" key="7">
    <source>
        <dbReference type="ARBA" id="ARBA00023012"/>
    </source>
</evidence>
<dbReference type="SUPFAM" id="SSF47384">
    <property type="entry name" value="Homodimeric domain of signal transducing histidine kinase"/>
    <property type="match status" value="1"/>
</dbReference>
<dbReference type="EC" id="2.7.13.3" evidence="3"/>
<dbReference type="InterPro" id="IPR036890">
    <property type="entry name" value="HATPase_C_sf"/>
</dbReference>
<comment type="catalytic activity">
    <reaction evidence="1">
        <text>ATP + protein L-histidine = ADP + protein N-phospho-L-histidine.</text>
        <dbReference type="EC" id="2.7.13.3"/>
    </reaction>
</comment>
<keyword evidence="5 10" id="KW-0808">Transferase</keyword>
<name>A0A174RVZ3_9FIRM</name>
<feature type="transmembrane region" description="Helical" evidence="8">
    <location>
        <begin position="12"/>
        <end position="35"/>
    </location>
</feature>
<feature type="transmembrane region" description="Helical" evidence="8">
    <location>
        <begin position="162"/>
        <end position="181"/>
    </location>
</feature>
<dbReference type="Gene3D" id="1.10.287.130">
    <property type="match status" value="1"/>
</dbReference>
<evidence type="ECO:0000313" key="11">
    <source>
        <dbReference type="Proteomes" id="UP000095712"/>
    </source>
</evidence>
<dbReference type="RefSeq" id="WP_055152843.1">
    <property type="nucleotide sequence ID" value="NZ_CZAW01000041.1"/>
</dbReference>
<evidence type="ECO:0000256" key="4">
    <source>
        <dbReference type="ARBA" id="ARBA00022553"/>
    </source>
</evidence>
<dbReference type="InterPro" id="IPR003661">
    <property type="entry name" value="HisK_dim/P_dom"/>
</dbReference>
<evidence type="ECO:0000256" key="1">
    <source>
        <dbReference type="ARBA" id="ARBA00000085"/>
    </source>
</evidence>
<keyword evidence="7" id="KW-0902">Two-component regulatory system</keyword>
<sequence length="464" mass="51495">MKSVPKLIRRFVGILLLSSILIVIINVIAFVALMASKIPDENTSPYSIAKETGTALKATDSGNYMLSEDISARLAENDIWAILIDDDSRKVVWKTENVPATIPNDYTLSDIANLSVGYLDSYPTYTGKHENGIVVLGFPQKSFWKHIQPSWDYSLIADLPKTVLTVLFINVALILAIYVIANIKLLKSIKPITKGIQDLSAGTCVHVSEKGVLSEISANINCTSDILQKQQEQLKKKETARANWIAGVSHDIRTPLSMVMGYAEQLENSPNLSGTERQKAFVIVEQSKRMKNLISNLNLASKLEYDMQPLVKKQENAVAIVRQVVVDFMNMDIDDRFPIKWNTDEKLTVCNISVDKNLLRRAISNLIQNSISHNENGCTIYVSVVADNNKCIICVEDNGIGASDEQIKKLNHAPHYMVCDTNTTEQRHGLGLLIVKQIMNGHGGTVTIDHSKYGGFKVALMLPQ</sequence>
<dbReference type="GO" id="GO:0005886">
    <property type="term" value="C:plasma membrane"/>
    <property type="evidence" value="ECO:0007669"/>
    <property type="project" value="TreeGrafter"/>
</dbReference>
<dbReference type="SUPFAM" id="SSF55874">
    <property type="entry name" value="ATPase domain of HSP90 chaperone/DNA topoisomerase II/histidine kinase"/>
    <property type="match status" value="1"/>
</dbReference>
<evidence type="ECO:0000256" key="8">
    <source>
        <dbReference type="SAM" id="Phobius"/>
    </source>
</evidence>
<dbReference type="Pfam" id="PF00512">
    <property type="entry name" value="HisKA"/>
    <property type="match status" value="1"/>
</dbReference>
<dbReference type="OrthoDB" id="368131at2"/>
<reference evidence="10 11" key="1">
    <citation type="submission" date="2015-09" db="EMBL/GenBank/DDBJ databases">
        <authorList>
            <consortium name="Pathogen Informatics"/>
        </authorList>
    </citation>
    <scope>NUCLEOTIDE SEQUENCE [LARGE SCALE GENOMIC DNA]</scope>
    <source>
        <strain evidence="10 11">2789STDY5834911</strain>
    </source>
</reference>
<dbReference type="PANTHER" id="PTHR45453:SF1">
    <property type="entry name" value="PHOSPHATE REGULON SENSOR PROTEIN PHOR"/>
    <property type="match status" value="1"/>
</dbReference>
<feature type="domain" description="Histidine kinase" evidence="9">
    <location>
        <begin position="247"/>
        <end position="464"/>
    </location>
</feature>
<dbReference type="AlphaFoldDB" id="A0A174RVZ3"/>
<dbReference type="InterPro" id="IPR005467">
    <property type="entry name" value="His_kinase_dom"/>
</dbReference>
<keyword evidence="6" id="KW-0418">Kinase</keyword>
<accession>A0A174RVZ3</accession>